<dbReference type="Proteomes" id="UP000189229">
    <property type="component" value="Unassembled WGS sequence"/>
</dbReference>
<evidence type="ECO:0000313" key="3">
    <source>
        <dbReference type="Proteomes" id="UP000189229"/>
    </source>
</evidence>
<accession>A0A1V3WLL2</accession>
<sequence>MARVVSVEAPPAGSPVRSVVPAATAGPAERRVAGWRRRRGRQRWNGR</sequence>
<reference evidence="2 3" key="1">
    <citation type="submission" date="2017-02" db="EMBL/GenBank/DDBJ databases">
        <title>Complete genome sequences of Mycobacterium kansasii strains isolated from rhesus macaques.</title>
        <authorList>
            <person name="Panda A."/>
            <person name="Nagaraj S."/>
            <person name="Zhao X."/>
            <person name="Tettelin H."/>
            <person name="Detolla L.J."/>
        </authorList>
    </citation>
    <scope>NUCLEOTIDE SEQUENCE [LARGE SCALE GENOMIC DNA]</scope>
    <source>
        <strain evidence="2 3">11-3813</strain>
    </source>
</reference>
<evidence type="ECO:0000313" key="2">
    <source>
        <dbReference type="EMBL" id="OOK67306.1"/>
    </source>
</evidence>
<name>A0A1V3WLL2_MYCKA</name>
<organism evidence="2 3">
    <name type="scientific">Mycobacterium kansasii</name>
    <dbReference type="NCBI Taxonomy" id="1768"/>
    <lineage>
        <taxon>Bacteria</taxon>
        <taxon>Bacillati</taxon>
        <taxon>Actinomycetota</taxon>
        <taxon>Actinomycetes</taxon>
        <taxon>Mycobacteriales</taxon>
        <taxon>Mycobacteriaceae</taxon>
        <taxon>Mycobacterium</taxon>
    </lineage>
</organism>
<dbReference type="AlphaFoldDB" id="A0A1V3WLL2"/>
<comment type="caution">
    <text evidence="2">The sequence shown here is derived from an EMBL/GenBank/DDBJ whole genome shotgun (WGS) entry which is preliminary data.</text>
</comment>
<gene>
    <name evidence="2" type="ORF">BZL30_7734</name>
</gene>
<feature type="compositionally biased region" description="Basic residues" evidence="1">
    <location>
        <begin position="33"/>
        <end position="47"/>
    </location>
</feature>
<protein>
    <submittedName>
        <fullName evidence="2">Uncharacterized protein</fullName>
    </submittedName>
</protein>
<proteinExistence type="predicted"/>
<feature type="region of interest" description="Disordered" evidence="1">
    <location>
        <begin position="1"/>
        <end position="47"/>
    </location>
</feature>
<evidence type="ECO:0000256" key="1">
    <source>
        <dbReference type="SAM" id="MobiDB-lite"/>
    </source>
</evidence>
<dbReference type="EMBL" id="MVBM01000008">
    <property type="protein sequence ID" value="OOK67306.1"/>
    <property type="molecule type" value="Genomic_DNA"/>
</dbReference>